<protein>
    <submittedName>
        <fullName evidence="1">Uncharacterized protein</fullName>
    </submittedName>
</protein>
<accession>A0A845HVS9</accession>
<gene>
    <name evidence="1" type="ORF">GTP23_07750</name>
</gene>
<proteinExistence type="predicted"/>
<reference evidence="1" key="1">
    <citation type="submission" date="2019-12" db="EMBL/GenBank/DDBJ databases">
        <title>Novel species isolated from a subtropical stream in China.</title>
        <authorList>
            <person name="Lu H."/>
        </authorList>
    </citation>
    <scope>NUCLEOTIDE SEQUENCE [LARGE SCALE GENOMIC DNA]</scope>
    <source>
        <strain evidence="1">FT93W</strain>
    </source>
</reference>
<name>A0A845HVS9_9BURK</name>
<dbReference type="Proteomes" id="UP000444316">
    <property type="component" value="Unassembled WGS sequence"/>
</dbReference>
<sequence>MTRFSSPSLYQCPACAAYFTRASLISLHFDKNVPEWSDGKSGQWWSGASATVGRCPSCSGIVWIADVTAIMEQPTAPREIHPLARLWHRITGDRQGRLRKEREWAALPAGIKEARGFGGLESADDLIEALDGLSPDAADDREIFLRRRLWWASSEHQRTRNDGVSAASLPLVAPELAHTNRLRLLALFELDAEAPLERGELLRQLGRFAEAMAVLKAVQPDGYSEIKASKIERLARAGIVELRDLKAV</sequence>
<dbReference type="AlphaFoldDB" id="A0A845HVS9"/>
<comment type="caution">
    <text evidence="1">The sequence shown here is derived from an EMBL/GenBank/DDBJ whole genome shotgun (WGS) entry which is preliminary data.</text>
</comment>
<evidence type="ECO:0000313" key="2">
    <source>
        <dbReference type="Proteomes" id="UP000444316"/>
    </source>
</evidence>
<evidence type="ECO:0000313" key="1">
    <source>
        <dbReference type="EMBL" id="MYN44962.1"/>
    </source>
</evidence>
<organism evidence="1 2">
    <name type="scientific">Duganella fentianensis</name>
    <dbReference type="NCBI Taxonomy" id="2692177"/>
    <lineage>
        <taxon>Bacteria</taxon>
        <taxon>Pseudomonadati</taxon>
        <taxon>Pseudomonadota</taxon>
        <taxon>Betaproteobacteria</taxon>
        <taxon>Burkholderiales</taxon>
        <taxon>Oxalobacteraceae</taxon>
        <taxon>Telluria group</taxon>
        <taxon>Duganella</taxon>
    </lineage>
</organism>
<dbReference type="RefSeq" id="WP_161034537.1">
    <property type="nucleotide sequence ID" value="NZ_WWCL01000001.1"/>
</dbReference>
<keyword evidence="2" id="KW-1185">Reference proteome</keyword>
<dbReference type="EMBL" id="WWCL01000001">
    <property type="protein sequence ID" value="MYN44962.1"/>
    <property type="molecule type" value="Genomic_DNA"/>
</dbReference>